<dbReference type="Proteomes" id="UP000268313">
    <property type="component" value="Unassembled WGS sequence"/>
</dbReference>
<dbReference type="OrthoDB" id="144586at2"/>
<comment type="caution">
    <text evidence="3">The sequence shown here is derived from an EMBL/GenBank/DDBJ whole genome shotgun (WGS) entry which is preliminary data.</text>
</comment>
<feature type="chain" id="PRO_5017381527" description="Bacterial surface antigen (D15) domain-containing protein" evidence="2">
    <location>
        <begin position="32"/>
        <end position="852"/>
    </location>
</feature>
<dbReference type="EMBL" id="RAWE01000382">
    <property type="protein sequence ID" value="RKG93938.1"/>
    <property type="molecule type" value="Genomic_DNA"/>
</dbReference>
<evidence type="ECO:0000313" key="4">
    <source>
        <dbReference type="Proteomes" id="UP000268313"/>
    </source>
</evidence>
<dbReference type="AlphaFoldDB" id="A0A3A8JG66"/>
<keyword evidence="4" id="KW-1185">Reference proteome</keyword>
<name>A0A3A8JG66_9BACT</name>
<feature type="compositionally biased region" description="Basic and acidic residues" evidence="1">
    <location>
        <begin position="71"/>
        <end position="83"/>
    </location>
</feature>
<protein>
    <recommendedName>
        <fullName evidence="5">Bacterial surface antigen (D15) domain-containing protein</fullName>
    </recommendedName>
</protein>
<sequence>MRHIVPDRAARALSPFALLLAAMAGVAPAHAEGPPTREEYFRYVPLAYPRIVRQTEASVALSLYGDPNDPSYRDESPRDGVDDTRHQRLQSLAVRFAPFMVKNTYTFPSDHKVFRDQAGGLLLNLDTWDLAKSGAVLMRSDSINFSTLGRPCPEDGAPEAALRTESAGQDARDDCRLVGLLREFHPDHPTIPRLRQDAVDAERAPFTVMYFDFPGYDPKTWMAAFKGAVDRQPARRYLGTEKVYAHPFVHAVKGTRKAPPGYELLIQYWFFYPFNAGGNNHEGDWEHIAVALSPRSAVGRTLTEGELRRILQGDGPEDGADPLVMKRIEYFFHHNSMVFDFARPNAYLPREQWQAQLDARGEDRPGEKKLLARVRRYVWADEAETVINTHPIGYIGADSKGLEQLLASPGPHARESHATYPVPGVFKNIGPAGSTEAVRQDFDHQEYFTHPDKPLPENVVRYDIASRIDLVPDWERVYDLALVDGQVRREWSWLILPLRWGFPTARSPLSGLVAHSDMGNLSIVGPAFNEGWNRPAPSAGFELYVPSELPWFFPLDVQDDFSNNLGFLNAPVALLITLPPFDFLYRVVGLPVRAVVENHQPVYTPQERLPRRRFTVEAGVGVQLLSDDFTGLLLNDRQRDEWYGQLIALEPGIAAGTNDPNLLRPVVIPAVSAMLKVSFYLGDKFTSENTLFHSRSTLGLDVPLADRVTTFQLRTKLNMWEYAGSLRYNFLRGGFQPYAKVGYGLTWYRLEDGRINGQGMANPDSYWVRRPGFFRNLWPNTLHLGAGVDVILVKDFLPGVRGMEGGLRAGYILSRHELGVKDLVGLNGLQGIVIEPVHVYRNTFELLGTLSF</sequence>
<gene>
    <name evidence="3" type="ORF">D7X32_43385</name>
</gene>
<feature type="signal peptide" evidence="2">
    <location>
        <begin position="1"/>
        <end position="31"/>
    </location>
</feature>
<reference evidence="4" key="1">
    <citation type="submission" date="2018-09" db="EMBL/GenBank/DDBJ databases">
        <authorList>
            <person name="Livingstone P.G."/>
            <person name="Whitworth D.E."/>
        </authorList>
    </citation>
    <scope>NUCLEOTIDE SEQUENCE [LARGE SCALE GENOMIC DNA]</scope>
    <source>
        <strain evidence="4">CA043D</strain>
    </source>
</reference>
<evidence type="ECO:0000256" key="1">
    <source>
        <dbReference type="SAM" id="MobiDB-lite"/>
    </source>
</evidence>
<accession>A0A3A8JG66</accession>
<feature type="region of interest" description="Disordered" evidence="1">
    <location>
        <begin position="63"/>
        <end position="83"/>
    </location>
</feature>
<proteinExistence type="predicted"/>
<dbReference type="RefSeq" id="WP_120608337.1">
    <property type="nucleotide sequence ID" value="NZ_RAWE01000382.1"/>
</dbReference>
<keyword evidence="2" id="KW-0732">Signal</keyword>
<evidence type="ECO:0000313" key="3">
    <source>
        <dbReference type="EMBL" id="RKG93938.1"/>
    </source>
</evidence>
<evidence type="ECO:0008006" key="5">
    <source>
        <dbReference type="Google" id="ProtNLM"/>
    </source>
</evidence>
<organism evidence="3 4">
    <name type="scientific">Corallococcus carmarthensis</name>
    <dbReference type="NCBI Taxonomy" id="2316728"/>
    <lineage>
        <taxon>Bacteria</taxon>
        <taxon>Pseudomonadati</taxon>
        <taxon>Myxococcota</taxon>
        <taxon>Myxococcia</taxon>
        <taxon>Myxococcales</taxon>
        <taxon>Cystobacterineae</taxon>
        <taxon>Myxococcaceae</taxon>
        <taxon>Corallococcus</taxon>
    </lineage>
</organism>
<evidence type="ECO:0000256" key="2">
    <source>
        <dbReference type="SAM" id="SignalP"/>
    </source>
</evidence>